<feature type="transmembrane region" description="Helical" evidence="9">
    <location>
        <begin position="254"/>
        <end position="273"/>
    </location>
</feature>
<feature type="transmembrane region" description="Helical" evidence="9">
    <location>
        <begin position="309"/>
        <end position="327"/>
    </location>
</feature>
<dbReference type="PROSITE" id="PS00216">
    <property type="entry name" value="SUGAR_TRANSPORT_1"/>
    <property type="match status" value="1"/>
</dbReference>
<dbReference type="Pfam" id="PF07690">
    <property type="entry name" value="MFS_1"/>
    <property type="match status" value="1"/>
</dbReference>
<dbReference type="InterPro" id="IPR005829">
    <property type="entry name" value="Sugar_transporter_CS"/>
</dbReference>
<evidence type="ECO:0000313" key="12">
    <source>
        <dbReference type="Proteomes" id="UP001157126"/>
    </source>
</evidence>
<dbReference type="InterPro" id="IPR004812">
    <property type="entry name" value="Efflux_drug-R_Bcr/CmlA"/>
</dbReference>
<comment type="similarity">
    <text evidence="3">Belongs to the major facilitator superfamily. TCR/Tet family.</text>
</comment>
<accession>A0ABQ6IQT3</accession>
<evidence type="ECO:0000256" key="7">
    <source>
        <dbReference type="ARBA" id="ARBA00022989"/>
    </source>
</evidence>
<feature type="transmembrane region" description="Helical" evidence="9">
    <location>
        <begin position="106"/>
        <end position="127"/>
    </location>
</feature>
<evidence type="ECO:0000256" key="1">
    <source>
        <dbReference type="ARBA" id="ARBA00004651"/>
    </source>
</evidence>
<keyword evidence="7 9" id="KW-1133">Transmembrane helix</keyword>
<evidence type="ECO:0000256" key="8">
    <source>
        <dbReference type="ARBA" id="ARBA00023136"/>
    </source>
</evidence>
<organism evidence="11 12">
    <name type="scientific">Mobilicoccus caccae</name>
    <dbReference type="NCBI Taxonomy" id="1859295"/>
    <lineage>
        <taxon>Bacteria</taxon>
        <taxon>Bacillati</taxon>
        <taxon>Actinomycetota</taxon>
        <taxon>Actinomycetes</taxon>
        <taxon>Micrococcales</taxon>
        <taxon>Dermatophilaceae</taxon>
        <taxon>Mobilicoccus</taxon>
    </lineage>
</organism>
<dbReference type="SUPFAM" id="SSF103473">
    <property type="entry name" value="MFS general substrate transporter"/>
    <property type="match status" value="1"/>
</dbReference>
<evidence type="ECO:0000313" key="11">
    <source>
        <dbReference type="EMBL" id="GMA40257.1"/>
    </source>
</evidence>
<dbReference type="PROSITE" id="PS50850">
    <property type="entry name" value="MFS"/>
    <property type="match status" value="1"/>
</dbReference>
<keyword evidence="5" id="KW-1003">Cell membrane</keyword>
<name>A0ABQ6IQT3_9MICO</name>
<dbReference type="RefSeq" id="WP_284303990.1">
    <property type="nucleotide sequence ID" value="NZ_BSUO01000001.1"/>
</dbReference>
<dbReference type="NCBIfam" id="TIGR00710">
    <property type="entry name" value="efflux_Bcr_CflA"/>
    <property type="match status" value="1"/>
</dbReference>
<evidence type="ECO:0000256" key="5">
    <source>
        <dbReference type="ARBA" id="ARBA00022475"/>
    </source>
</evidence>
<dbReference type="InterPro" id="IPR020846">
    <property type="entry name" value="MFS_dom"/>
</dbReference>
<keyword evidence="6 9" id="KW-0812">Transmembrane</keyword>
<dbReference type="InterPro" id="IPR036259">
    <property type="entry name" value="MFS_trans_sf"/>
</dbReference>
<dbReference type="EMBL" id="BSUO01000001">
    <property type="protein sequence ID" value="GMA40257.1"/>
    <property type="molecule type" value="Genomic_DNA"/>
</dbReference>
<comment type="similarity">
    <text evidence="2">Belongs to the major facilitator superfamily. Bcr/CmlA family.</text>
</comment>
<feature type="transmembrane region" description="Helical" evidence="9">
    <location>
        <begin position="285"/>
        <end position="303"/>
    </location>
</feature>
<dbReference type="InterPro" id="IPR001958">
    <property type="entry name" value="Tet-R_TetA/multi-R_MdtG-like"/>
</dbReference>
<evidence type="ECO:0000256" key="2">
    <source>
        <dbReference type="ARBA" id="ARBA00006236"/>
    </source>
</evidence>
<evidence type="ECO:0000256" key="9">
    <source>
        <dbReference type="SAM" id="Phobius"/>
    </source>
</evidence>
<feature type="transmembrane region" description="Helical" evidence="9">
    <location>
        <begin position="81"/>
        <end position="100"/>
    </location>
</feature>
<feature type="transmembrane region" description="Helical" evidence="9">
    <location>
        <begin position="170"/>
        <end position="188"/>
    </location>
</feature>
<feature type="transmembrane region" description="Helical" evidence="9">
    <location>
        <begin position="218"/>
        <end position="242"/>
    </location>
</feature>
<keyword evidence="12" id="KW-1185">Reference proteome</keyword>
<evidence type="ECO:0000259" key="10">
    <source>
        <dbReference type="PROSITE" id="PS50850"/>
    </source>
</evidence>
<reference evidence="12" key="1">
    <citation type="journal article" date="2019" name="Int. J. Syst. Evol. Microbiol.">
        <title>The Global Catalogue of Microorganisms (GCM) 10K type strain sequencing project: providing services to taxonomists for standard genome sequencing and annotation.</title>
        <authorList>
            <consortium name="The Broad Institute Genomics Platform"/>
            <consortium name="The Broad Institute Genome Sequencing Center for Infectious Disease"/>
            <person name="Wu L."/>
            <person name="Ma J."/>
        </authorList>
    </citation>
    <scope>NUCLEOTIDE SEQUENCE [LARGE SCALE GENOMIC DNA]</scope>
    <source>
        <strain evidence="12">NBRC 113072</strain>
    </source>
</reference>
<keyword evidence="4" id="KW-0813">Transport</keyword>
<dbReference type="PRINTS" id="PR01035">
    <property type="entry name" value="TCRTETA"/>
</dbReference>
<comment type="subcellular location">
    <subcellularLocation>
        <location evidence="1">Cell membrane</location>
        <topology evidence="1">Multi-pass membrane protein</topology>
    </subcellularLocation>
</comment>
<dbReference type="CDD" id="cd17320">
    <property type="entry name" value="MFS_MdfA_MDR_like"/>
    <property type="match status" value="1"/>
</dbReference>
<feature type="transmembrane region" description="Helical" evidence="9">
    <location>
        <begin position="139"/>
        <end position="164"/>
    </location>
</feature>
<gene>
    <name evidence="11" type="primary">bcr</name>
    <name evidence="11" type="ORF">GCM10025883_23020</name>
</gene>
<protein>
    <submittedName>
        <fullName evidence="11">Bcr/CflA family drug resistance efflux transporter</fullName>
    </submittedName>
</protein>
<dbReference type="PANTHER" id="PTHR23502:SF132">
    <property type="entry name" value="POLYAMINE TRANSPORTER 2-RELATED"/>
    <property type="match status" value="1"/>
</dbReference>
<dbReference type="PANTHER" id="PTHR23502">
    <property type="entry name" value="MAJOR FACILITATOR SUPERFAMILY"/>
    <property type="match status" value="1"/>
</dbReference>
<feature type="transmembrane region" description="Helical" evidence="9">
    <location>
        <begin position="15"/>
        <end position="33"/>
    </location>
</feature>
<evidence type="ECO:0000256" key="4">
    <source>
        <dbReference type="ARBA" id="ARBA00022448"/>
    </source>
</evidence>
<feature type="transmembrane region" description="Helical" evidence="9">
    <location>
        <begin position="372"/>
        <end position="392"/>
    </location>
</feature>
<dbReference type="InterPro" id="IPR011701">
    <property type="entry name" value="MFS"/>
</dbReference>
<evidence type="ECO:0000256" key="3">
    <source>
        <dbReference type="ARBA" id="ARBA00007520"/>
    </source>
</evidence>
<sequence length="396" mass="41071">MTESNARPLPSRRRLLIMLGALSAFGPLSFDMYLPGLPQLTRDLGAGETGGQLSLSVSMIGMGIGQVVIGPLSDQLGRRRLLLMGVSLFTVAAVACALTPSLEFLLLARLLGGIGGGAGAVLARSMVRDLFSGREAARAFGITALVFGVAPVVAPLLGALLMAVTGWRGIFVALAVCGTALFVAAMRLPETLPPERRHDGGVTSLFSEFPRVLRDRSFLAPALVLAIGFQPLSLYLAMSSFALQQGYGLTPQQFGYLFAANSVGILLLGRINLRVVDTLGPYRVLTWTVGLSIVACLAVAVATNVGASVWWVLVPLFFAISIAGPLLPNATTLALEGQADAVGAAAACIGLVQTLFGALVPPAISLLGVTPQLMGTAMAITSVLCVVPLLAVPRRG</sequence>
<dbReference type="Gene3D" id="1.20.1720.10">
    <property type="entry name" value="Multidrug resistance protein D"/>
    <property type="match status" value="1"/>
</dbReference>
<comment type="caution">
    <text evidence="11">The sequence shown here is derived from an EMBL/GenBank/DDBJ whole genome shotgun (WGS) entry which is preliminary data.</text>
</comment>
<evidence type="ECO:0000256" key="6">
    <source>
        <dbReference type="ARBA" id="ARBA00022692"/>
    </source>
</evidence>
<proteinExistence type="inferred from homology"/>
<feature type="transmembrane region" description="Helical" evidence="9">
    <location>
        <begin position="53"/>
        <end position="69"/>
    </location>
</feature>
<feature type="transmembrane region" description="Helical" evidence="9">
    <location>
        <begin position="339"/>
        <end position="360"/>
    </location>
</feature>
<dbReference type="Proteomes" id="UP001157126">
    <property type="component" value="Unassembled WGS sequence"/>
</dbReference>
<keyword evidence="8 9" id="KW-0472">Membrane</keyword>
<feature type="domain" description="Major facilitator superfamily (MFS) profile" evidence="10">
    <location>
        <begin position="15"/>
        <end position="396"/>
    </location>
</feature>